<dbReference type="AlphaFoldDB" id="A0A285GNI4"/>
<sequence>MHSQVLPHEPAVCGIECGQIGVTEDDLHRLLEMYALTEPHQLEALVRFVRHLSQPQWWHDDRTVLGGSLCSYLILESLAQHIRTYEVRFVPGLLQTPAYAEAVIRLRYTDTAEIDRRVRVRMQRQKEILRGRAPRLWALVDKAALSEAFPGKKVMREQIEFLRQVSWLPSVSLQVPPSGVGGRRGIGNSFSILRQTITKLSDVVYIEHIGDPLFLDTTAASDPYRQAMEELALKAGKPADTMAELDDALASLGKP</sequence>
<dbReference type="EMBL" id="OBDY01000002">
    <property type="protein sequence ID" value="SNY25008.1"/>
    <property type="molecule type" value="Genomic_DNA"/>
</dbReference>
<feature type="domain" description="DUF5753" evidence="1">
    <location>
        <begin position="71"/>
        <end position="245"/>
    </location>
</feature>
<protein>
    <recommendedName>
        <fullName evidence="1">DUF5753 domain-containing protein</fullName>
    </recommendedName>
</protein>
<reference evidence="3" key="1">
    <citation type="submission" date="2017-09" db="EMBL/GenBank/DDBJ databases">
        <authorList>
            <person name="Varghese N."/>
            <person name="Submissions S."/>
        </authorList>
    </citation>
    <scope>NUCLEOTIDE SEQUENCE [LARGE SCALE GENOMIC DNA]</scope>
    <source>
        <strain evidence="3">CGMCC 4.6857</strain>
    </source>
</reference>
<keyword evidence="3" id="KW-1185">Reference proteome</keyword>
<accession>A0A285GNI4</accession>
<dbReference type="InterPro" id="IPR043917">
    <property type="entry name" value="DUF5753"/>
</dbReference>
<proteinExistence type="predicted"/>
<organism evidence="2 3">
    <name type="scientific">Paractinoplanes atraurantiacus</name>
    <dbReference type="NCBI Taxonomy" id="1036182"/>
    <lineage>
        <taxon>Bacteria</taxon>
        <taxon>Bacillati</taxon>
        <taxon>Actinomycetota</taxon>
        <taxon>Actinomycetes</taxon>
        <taxon>Micromonosporales</taxon>
        <taxon>Micromonosporaceae</taxon>
        <taxon>Paractinoplanes</taxon>
    </lineage>
</organism>
<dbReference type="Proteomes" id="UP000219612">
    <property type="component" value="Unassembled WGS sequence"/>
</dbReference>
<evidence type="ECO:0000313" key="3">
    <source>
        <dbReference type="Proteomes" id="UP000219612"/>
    </source>
</evidence>
<dbReference type="Pfam" id="PF19054">
    <property type="entry name" value="DUF5753"/>
    <property type="match status" value="1"/>
</dbReference>
<name>A0A285GNI4_9ACTN</name>
<gene>
    <name evidence="2" type="ORF">SAMN05421748_102270</name>
</gene>
<evidence type="ECO:0000259" key="1">
    <source>
        <dbReference type="Pfam" id="PF19054"/>
    </source>
</evidence>
<evidence type="ECO:0000313" key="2">
    <source>
        <dbReference type="EMBL" id="SNY25008.1"/>
    </source>
</evidence>